<sequence>MTTELQDYRRQKQSGTLDKNVFAGWSRRYRETLGINSVSDADFAEALLADAPLDQDVSDKFWDRLTACSHAEAQVFANEMDKEMSAVASRYGIAPGDADALWNLAVLRPLLDEFTPETERQAFLTKYGDILLEGVPLEHLTVVSPQDDLEGTVPASSLPPRWASSLPPTAHVRLQVMAYRSNIDDDLYGLWKEHKAGRARYEEKLFRTHRLGLTYDQKDPYMYDKDYDDED</sequence>
<reference evidence="1" key="1">
    <citation type="submission" date="2021-01" db="EMBL/GenBank/DDBJ databases">
        <authorList>
            <person name="Corre E."/>
            <person name="Pelletier E."/>
            <person name="Niang G."/>
            <person name="Scheremetjew M."/>
            <person name="Finn R."/>
            <person name="Kale V."/>
            <person name="Holt S."/>
            <person name="Cochrane G."/>
            <person name="Meng A."/>
            <person name="Brown T."/>
            <person name="Cohen L."/>
        </authorList>
    </citation>
    <scope>NUCLEOTIDE SEQUENCE</scope>
    <source>
        <strain evidence="1">CCMP127</strain>
    </source>
</reference>
<protein>
    <submittedName>
        <fullName evidence="1">Uncharacterized protein</fullName>
    </submittedName>
</protein>
<proteinExistence type="predicted"/>
<gene>
    <name evidence="1" type="ORF">ACOF00016_LOCUS2323</name>
</gene>
<organism evidence="1">
    <name type="scientific">Amphora coffeiformis</name>
    <dbReference type="NCBI Taxonomy" id="265554"/>
    <lineage>
        <taxon>Eukaryota</taxon>
        <taxon>Sar</taxon>
        <taxon>Stramenopiles</taxon>
        <taxon>Ochrophyta</taxon>
        <taxon>Bacillariophyta</taxon>
        <taxon>Bacillariophyceae</taxon>
        <taxon>Bacillariophycidae</taxon>
        <taxon>Thalassiophysales</taxon>
        <taxon>Catenulaceae</taxon>
        <taxon>Amphora</taxon>
    </lineage>
</organism>
<dbReference type="AlphaFoldDB" id="A0A7S3KXM6"/>
<name>A0A7S3KXM6_9STRA</name>
<evidence type="ECO:0000313" key="1">
    <source>
        <dbReference type="EMBL" id="CAE0404155.1"/>
    </source>
</evidence>
<accession>A0A7S3KXM6</accession>
<dbReference type="EMBL" id="HBIM01002659">
    <property type="protein sequence ID" value="CAE0404155.1"/>
    <property type="molecule type" value="Transcribed_RNA"/>
</dbReference>